<organism evidence="1 2">
    <name type="scientific">Bacillus tropicus</name>
    <dbReference type="NCBI Taxonomy" id="2026188"/>
    <lineage>
        <taxon>Bacteria</taxon>
        <taxon>Bacillati</taxon>
        <taxon>Bacillota</taxon>
        <taxon>Bacilli</taxon>
        <taxon>Bacillales</taxon>
        <taxon>Bacillaceae</taxon>
        <taxon>Bacillus</taxon>
        <taxon>Bacillus cereus group</taxon>
    </lineage>
</organism>
<proteinExistence type="predicted"/>
<geneLocation type="plasmid" evidence="1 2">
    <name>unnamed</name>
</geneLocation>
<name>A0A7T2QKV6_9BACI</name>
<reference evidence="1 2" key="1">
    <citation type="submission" date="2020-12" db="EMBL/GenBank/DDBJ databases">
        <title>FDA dAtabase for Regulatory Grade micrObial Sequences (FDA-ARGOS): Supporting development and validation of Infectious Disease Dx tests.</title>
        <authorList>
            <person name="Nelson B."/>
            <person name="Plummer A."/>
            <person name="Tallon L."/>
            <person name="Sadzewicz L."/>
            <person name="Zhao X."/>
            <person name="Boylan J."/>
            <person name="Ott S."/>
            <person name="Bowen H."/>
            <person name="Vavikolanu K."/>
            <person name="Mehta A."/>
            <person name="Aluvathingal J."/>
            <person name="Nadendla S."/>
            <person name="Myers T."/>
            <person name="Yan Y."/>
            <person name="Sichtig H."/>
        </authorList>
    </citation>
    <scope>NUCLEOTIDE SEQUENCE [LARGE SCALE GENOMIC DNA]</scope>
    <source>
        <strain evidence="1 2">FDAARGOS_920</strain>
        <plasmid evidence="1 2">unnamed</plasmid>
    </source>
</reference>
<evidence type="ECO:0000313" key="1">
    <source>
        <dbReference type="EMBL" id="QPR80648.1"/>
    </source>
</evidence>
<accession>A0A7T2QKV6</accession>
<gene>
    <name evidence="1" type="ORF">I6G77_27945</name>
</gene>
<dbReference type="Proteomes" id="UP000594791">
    <property type="component" value="Plasmid unnamed"/>
</dbReference>
<keyword evidence="2" id="KW-1185">Reference proteome</keyword>
<sequence length="47" mass="5467">MNFKYKEIGKIDARKAAKALLELAQEIKLEDEKERKSEDKNDNEKAS</sequence>
<protein>
    <submittedName>
        <fullName evidence="1">Uncharacterized protein</fullName>
    </submittedName>
</protein>
<dbReference type="RefSeq" id="WP_197964273.1">
    <property type="nucleotide sequence ID" value="NZ_CP065740.1"/>
</dbReference>
<evidence type="ECO:0000313" key="2">
    <source>
        <dbReference type="Proteomes" id="UP000594791"/>
    </source>
</evidence>
<dbReference type="EMBL" id="CP065740">
    <property type="protein sequence ID" value="QPR80648.1"/>
    <property type="molecule type" value="Genomic_DNA"/>
</dbReference>
<keyword evidence="1" id="KW-0614">Plasmid</keyword>